<evidence type="ECO:0000313" key="1">
    <source>
        <dbReference type="EMBL" id="SNR73600.1"/>
    </source>
</evidence>
<dbReference type="Proteomes" id="UP000198305">
    <property type="component" value="Unassembled WGS sequence"/>
</dbReference>
<protein>
    <submittedName>
        <fullName evidence="1">Uncharacterized protein</fullName>
    </submittedName>
</protein>
<dbReference type="EMBL" id="FZOA01000003">
    <property type="protein sequence ID" value="SNR73600.1"/>
    <property type="molecule type" value="Genomic_DNA"/>
</dbReference>
<sequence length="135" mass="15415">MHNSHDMPMNVVRKVFTVLHGRFGNAFLNKFATGKLITVQGQDHPRDMGVETAMRTWAKQLGGMTPDQIAYGLGFDYDFPPSCDEFRLRCREYRKPVVFGQAQLLLPKPKATPERKAEHHANYAKLREQLGWGAQ</sequence>
<reference evidence="2" key="1">
    <citation type="submission" date="2017-06" db="EMBL/GenBank/DDBJ databases">
        <authorList>
            <person name="Varghese N."/>
            <person name="Submissions S."/>
        </authorList>
    </citation>
    <scope>NUCLEOTIDE SEQUENCE [LARGE SCALE GENOMIC DNA]</scope>
    <source>
        <strain evidence="2">Ca-68</strain>
    </source>
</reference>
<name>A0A238YRF0_9PROT</name>
<keyword evidence="2" id="KW-1185">Reference proteome</keyword>
<dbReference type="AlphaFoldDB" id="A0A238YRF0"/>
<accession>A0A238YRF0</accession>
<evidence type="ECO:0000313" key="2">
    <source>
        <dbReference type="Proteomes" id="UP000198305"/>
    </source>
</evidence>
<proteinExistence type="predicted"/>
<gene>
    <name evidence="1" type="ORF">SAMN05192560_0767</name>
</gene>
<organism evidence="1 2">
    <name type="scientific">Methylobacillus rhizosphaerae</name>
    <dbReference type="NCBI Taxonomy" id="551994"/>
    <lineage>
        <taxon>Bacteria</taxon>
        <taxon>Pseudomonadati</taxon>
        <taxon>Pseudomonadota</taxon>
        <taxon>Betaproteobacteria</taxon>
        <taxon>Nitrosomonadales</taxon>
        <taxon>Methylophilaceae</taxon>
        <taxon>Methylobacillus</taxon>
    </lineage>
</organism>